<comment type="caution">
    <text evidence="2">The sequence shown here is derived from an EMBL/GenBank/DDBJ whole genome shotgun (WGS) entry which is preliminary data.</text>
</comment>
<evidence type="ECO:0000313" key="3">
    <source>
        <dbReference type="Proteomes" id="UP000281915"/>
    </source>
</evidence>
<keyword evidence="1" id="KW-0472">Membrane</keyword>
<keyword evidence="1" id="KW-0812">Transmembrane</keyword>
<keyword evidence="1" id="KW-1133">Transmembrane helix</keyword>
<feature type="transmembrane region" description="Helical" evidence="1">
    <location>
        <begin position="138"/>
        <end position="156"/>
    </location>
</feature>
<name>A0A3M8CTU5_9BACL</name>
<reference evidence="2 3" key="1">
    <citation type="submission" date="2018-10" db="EMBL/GenBank/DDBJ databases">
        <title>Phylogenomics of Brevibacillus.</title>
        <authorList>
            <person name="Dunlap C."/>
        </authorList>
    </citation>
    <scope>NUCLEOTIDE SEQUENCE [LARGE SCALE GENOMIC DNA]</scope>
    <source>
        <strain evidence="2 3">JCM 15085</strain>
    </source>
</reference>
<sequence>MRMDVDALFRKRLRRFFKEVVLYGQYMANGGVLMVAIFLCGLLAYYYPLLIQAIPEWFPVPVAIAFLIALFVARSPHRTFLLEADLLFLTPAETKMARYFQKAQIYNFAVQGIGLFLVLLLLLPLYQVKIGAAGVQLWLYWGIPFVLKGWNVYTSWITMRLTDKSQYVAYTLVRFFLTFLMLAWMLSEGSFLAYQGVPYGIVIGMVVLVWFHLRLQRILKKHACQWYRLLEMENGLRLRFYQVANQFRDVPFLQQQVKQRKWLVWAADLIRYQKSNAGRVLILKSFLRSGDQAGMYIRLVVISSFLILILPGILPKAAVAVLFFFMSAIQLKGIGSSARHQSRLSLLPINEQQQKSAVIWVRRVLLGVQGIVHVLVVWLWL</sequence>
<organism evidence="2 3">
    <name type="scientific">Brevibacillus panacihumi</name>
    <dbReference type="NCBI Taxonomy" id="497735"/>
    <lineage>
        <taxon>Bacteria</taxon>
        <taxon>Bacillati</taxon>
        <taxon>Bacillota</taxon>
        <taxon>Bacilli</taxon>
        <taxon>Bacillales</taxon>
        <taxon>Paenibacillaceae</taxon>
        <taxon>Brevibacillus</taxon>
    </lineage>
</organism>
<dbReference type="Proteomes" id="UP000281915">
    <property type="component" value="Unassembled WGS sequence"/>
</dbReference>
<dbReference type="AlphaFoldDB" id="A0A3M8CTU5"/>
<dbReference type="GO" id="GO:0016020">
    <property type="term" value="C:membrane"/>
    <property type="evidence" value="ECO:0007669"/>
    <property type="project" value="InterPro"/>
</dbReference>
<dbReference type="EMBL" id="RHHT01000026">
    <property type="protein sequence ID" value="RNB78275.1"/>
    <property type="molecule type" value="Genomic_DNA"/>
</dbReference>
<feature type="transmembrane region" description="Helical" evidence="1">
    <location>
        <begin position="105"/>
        <end position="126"/>
    </location>
</feature>
<dbReference type="Pfam" id="PF05975">
    <property type="entry name" value="EcsB"/>
    <property type="match status" value="1"/>
</dbReference>
<feature type="transmembrane region" description="Helical" evidence="1">
    <location>
        <begin position="359"/>
        <end position="380"/>
    </location>
</feature>
<protein>
    <submittedName>
        <fullName evidence="2">ABC transporter permease</fullName>
    </submittedName>
</protein>
<proteinExistence type="predicted"/>
<feature type="transmembrane region" description="Helical" evidence="1">
    <location>
        <begin position="20"/>
        <end position="45"/>
    </location>
</feature>
<feature type="transmembrane region" description="Helical" evidence="1">
    <location>
        <begin position="57"/>
        <end position="73"/>
    </location>
</feature>
<evidence type="ECO:0000313" key="2">
    <source>
        <dbReference type="EMBL" id="RNB78275.1"/>
    </source>
</evidence>
<feature type="transmembrane region" description="Helical" evidence="1">
    <location>
        <begin position="192"/>
        <end position="213"/>
    </location>
</feature>
<feature type="transmembrane region" description="Helical" evidence="1">
    <location>
        <begin position="168"/>
        <end position="186"/>
    </location>
</feature>
<dbReference type="PIRSF" id="PIRSF037259">
    <property type="entry name" value="EcsB_ABC"/>
    <property type="match status" value="1"/>
</dbReference>
<dbReference type="InterPro" id="IPR010288">
    <property type="entry name" value="EcsB_ABC"/>
</dbReference>
<gene>
    <name evidence="2" type="ORF">EDM58_12300</name>
</gene>
<evidence type="ECO:0000256" key="1">
    <source>
        <dbReference type="SAM" id="Phobius"/>
    </source>
</evidence>
<accession>A0A3M8CTU5</accession>